<dbReference type="Pfam" id="PF23233">
    <property type="entry name" value="HAT_Syf1_CNRKL1_N"/>
    <property type="match status" value="2"/>
</dbReference>
<dbReference type="InterPro" id="IPR055433">
    <property type="entry name" value="HAT_Syf1-like_N"/>
</dbReference>
<feature type="compositionally biased region" description="Basic and acidic residues" evidence="9">
    <location>
        <begin position="21"/>
        <end position="33"/>
    </location>
</feature>
<dbReference type="InterPro" id="IPR011990">
    <property type="entry name" value="TPR-like_helical_dom_sf"/>
</dbReference>
<dbReference type="SMART" id="SM00386">
    <property type="entry name" value="HAT"/>
    <property type="match status" value="14"/>
</dbReference>
<feature type="region of interest" description="Disordered" evidence="9">
    <location>
        <begin position="1"/>
        <end position="68"/>
    </location>
</feature>
<evidence type="ECO:0000256" key="9">
    <source>
        <dbReference type="SAM" id="MobiDB-lite"/>
    </source>
</evidence>
<evidence type="ECO:0000256" key="7">
    <source>
        <dbReference type="ARBA" id="ARBA00023242"/>
    </source>
</evidence>
<evidence type="ECO:0000256" key="3">
    <source>
        <dbReference type="ARBA" id="ARBA00022664"/>
    </source>
</evidence>
<feature type="region of interest" description="Disordered" evidence="9">
    <location>
        <begin position="722"/>
        <end position="794"/>
    </location>
</feature>
<keyword evidence="6" id="KW-0508">mRNA splicing</keyword>
<feature type="domain" description="Pre-mRNA-splicing factor Syf1-like N-terminal HAT-repeats" evidence="11">
    <location>
        <begin position="77"/>
        <end position="223"/>
    </location>
</feature>
<evidence type="ECO:0000256" key="5">
    <source>
        <dbReference type="ARBA" id="ARBA00022737"/>
    </source>
</evidence>
<evidence type="ECO:0000259" key="11">
    <source>
        <dbReference type="Pfam" id="PF23233"/>
    </source>
</evidence>
<dbReference type="GO" id="GO:0000974">
    <property type="term" value="C:Prp19 complex"/>
    <property type="evidence" value="ECO:0007669"/>
    <property type="project" value="TreeGrafter"/>
</dbReference>
<feature type="domain" description="Pre-mRNA-splicing factor Syf1-like N-terminal HAT-repeats" evidence="11">
    <location>
        <begin position="325"/>
        <end position="485"/>
    </location>
</feature>
<dbReference type="eggNOG" id="KOG1915">
    <property type="taxonomic scope" value="Eukaryota"/>
</dbReference>
<keyword evidence="7" id="KW-0539">Nucleus</keyword>
<name>A0A058Z1S9_FONAL</name>
<dbReference type="Gene3D" id="1.25.40.10">
    <property type="entry name" value="Tetratricopeptide repeat domain"/>
    <property type="match status" value="4"/>
</dbReference>
<dbReference type="Proteomes" id="UP000030693">
    <property type="component" value="Unassembled WGS sequence"/>
</dbReference>
<dbReference type="PANTHER" id="PTHR11246">
    <property type="entry name" value="PRE-MRNA SPLICING FACTOR"/>
    <property type="match status" value="1"/>
</dbReference>
<dbReference type="EMBL" id="KB932209">
    <property type="protein sequence ID" value="KCV68239.1"/>
    <property type="molecule type" value="Genomic_DNA"/>
</dbReference>
<evidence type="ECO:0008006" key="14">
    <source>
        <dbReference type="Google" id="ProtNLM"/>
    </source>
</evidence>
<keyword evidence="5" id="KW-0677">Repeat</keyword>
<dbReference type="OrthoDB" id="541719at2759"/>
<keyword evidence="13" id="KW-1185">Reference proteome</keyword>
<evidence type="ECO:0000256" key="8">
    <source>
        <dbReference type="ARBA" id="ARBA00037040"/>
    </source>
</evidence>
<evidence type="ECO:0000259" key="10">
    <source>
        <dbReference type="Pfam" id="PF23231"/>
    </source>
</evidence>
<dbReference type="STRING" id="691883.A0A058Z1S9"/>
<feature type="compositionally biased region" description="Low complexity" evidence="9">
    <location>
        <begin position="735"/>
        <end position="757"/>
    </location>
</feature>
<feature type="compositionally biased region" description="Low complexity" evidence="9">
    <location>
        <begin position="776"/>
        <end position="794"/>
    </location>
</feature>
<dbReference type="FunFam" id="1.25.40.10:FF:000072">
    <property type="entry name" value="Crooked neck-like protein 1"/>
    <property type="match status" value="1"/>
</dbReference>
<dbReference type="AlphaFoldDB" id="A0A058Z1S9"/>
<dbReference type="InterPro" id="IPR003107">
    <property type="entry name" value="HAT"/>
</dbReference>
<dbReference type="SUPFAM" id="SSF48452">
    <property type="entry name" value="TPR-like"/>
    <property type="match status" value="3"/>
</dbReference>
<dbReference type="Pfam" id="PF23231">
    <property type="entry name" value="HAT_Syf1_CNRKL1_C"/>
    <property type="match status" value="1"/>
</dbReference>
<dbReference type="InterPro" id="IPR055430">
    <property type="entry name" value="HAT_Syf1_CNRKL1_C"/>
</dbReference>
<evidence type="ECO:0000313" key="12">
    <source>
        <dbReference type="EMBL" id="KCV68239.1"/>
    </source>
</evidence>
<evidence type="ECO:0000256" key="1">
    <source>
        <dbReference type="ARBA" id="ARBA00004123"/>
    </source>
</evidence>
<keyword evidence="4" id="KW-0747">Spliceosome</keyword>
<evidence type="ECO:0000256" key="6">
    <source>
        <dbReference type="ARBA" id="ARBA00023187"/>
    </source>
</evidence>
<evidence type="ECO:0000256" key="4">
    <source>
        <dbReference type="ARBA" id="ARBA00022728"/>
    </source>
</evidence>
<proteinExistence type="inferred from homology"/>
<feature type="compositionally biased region" description="Basic and acidic residues" evidence="9">
    <location>
        <begin position="43"/>
        <end position="62"/>
    </location>
</feature>
<dbReference type="GeneID" id="20529888"/>
<dbReference type="GO" id="GO:0071007">
    <property type="term" value="C:U2-type catalytic step 2 spliceosome"/>
    <property type="evidence" value="ECO:0007669"/>
    <property type="project" value="TreeGrafter"/>
</dbReference>
<comment type="subcellular location">
    <subcellularLocation>
        <location evidence="1">Nucleus</location>
    </subcellularLocation>
</comment>
<dbReference type="InterPro" id="IPR045075">
    <property type="entry name" value="Syf1-like"/>
</dbReference>
<organism evidence="12">
    <name type="scientific">Fonticula alba</name>
    <name type="common">Slime mold</name>
    <dbReference type="NCBI Taxonomy" id="691883"/>
    <lineage>
        <taxon>Eukaryota</taxon>
        <taxon>Rotosphaerida</taxon>
        <taxon>Fonticulaceae</taxon>
        <taxon>Fonticula</taxon>
    </lineage>
</organism>
<dbReference type="RefSeq" id="XP_009497293.1">
    <property type="nucleotide sequence ID" value="XM_009499018.1"/>
</dbReference>
<dbReference type="GO" id="GO:0071011">
    <property type="term" value="C:precatalytic spliceosome"/>
    <property type="evidence" value="ECO:0007669"/>
    <property type="project" value="TreeGrafter"/>
</dbReference>
<gene>
    <name evidence="12" type="ORF">H696_05163</name>
</gene>
<evidence type="ECO:0000313" key="13">
    <source>
        <dbReference type="Proteomes" id="UP000030693"/>
    </source>
</evidence>
<dbReference type="FunFam" id="1.25.40.10:FF:000075">
    <property type="entry name" value="Crooked neck pre-mRNA-splicing factor 1"/>
    <property type="match status" value="1"/>
</dbReference>
<sequence length="794" mass="91360">MEGDHSLGPAGGRPGGTSAQRDSRQGKVRDKRAAAVQTTAEQLIRESYEHREVPSKPPRQEIADEDELKEYQSRKRTAFENNIRRSRQTVSNYTKYAKWEQNQGELERARSIYERAIQSIPNSPQVYINYTEFEMVHSNVNLARNIFDRAVTHLPREDSLWYKYVYMEQKLGSIPNAREVFERWMEWQPDEAAWNSYINMEQSYREYDRVRAIYQKFVKAHPQAQTWIQWAKFEETIQRSVKRARQVFETAIEYLSDYPDVQLFTAFAKFETRLHEFDRARIIYKFALDKFPKSSAPGLFDEYTRFEKQFASKEDIDRVLYEKRQLEYEDELLKNPDDLNTWFEYLRLEESYGDAAAIRNLYERAIAQVPPADEKRLWRRYIYLWIRYALFEEVDAQDFERTRAVYLAALSLVPHQRFTFAKLWLLYAKFEIRRGNLSAARKALGKAIGVAPKPRLFKGYIDIEMELREFSRCRILFEKYLEHFPTLTSAWIRFAEMERALGEEERARVLCDFALAQEAGLDAPEQLWRSYIAAEAEDGEYDRARALYERLLQAGGRHSLRVWLSYAEMEVSFAQELADAEPAESAECLARARALYKRADRALAEEVQALQAMDPDLPESDPALSGLVDTRVVLYTSWRRFEAQWGDAESRQRLNAWLPRRHKKRRRVEAAETDGSALYEEYYSYVFPLDAEVAAEEALRSGAASRQASDARLLQLANLLGDDDSDDEDDDLPLEDLGALLGHGGPAAATAGSPGADSPDDDAPGTGRASSEEADAGSPAASSSANASGDDGSA</sequence>
<protein>
    <recommendedName>
        <fullName evidence="14">Suppressor of forked domain-containing protein</fullName>
    </recommendedName>
</protein>
<reference evidence="12" key="1">
    <citation type="submission" date="2013-04" db="EMBL/GenBank/DDBJ databases">
        <title>The Genome Sequence of Fonticula alba ATCC 38817.</title>
        <authorList>
            <consortium name="The Broad Institute Genomics Platform"/>
            <person name="Russ C."/>
            <person name="Cuomo C."/>
            <person name="Burger G."/>
            <person name="Gray M.W."/>
            <person name="Holland P.W.H."/>
            <person name="King N."/>
            <person name="Lang F.B.F."/>
            <person name="Roger A.J."/>
            <person name="Ruiz-Trillo I."/>
            <person name="Brown M."/>
            <person name="Walker B."/>
            <person name="Young S."/>
            <person name="Zeng Q."/>
            <person name="Gargeya S."/>
            <person name="Fitzgerald M."/>
            <person name="Haas B."/>
            <person name="Abouelleil A."/>
            <person name="Allen A.W."/>
            <person name="Alvarado L."/>
            <person name="Arachchi H.M."/>
            <person name="Berlin A.M."/>
            <person name="Chapman S.B."/>
            <person name="Gainer-Dewar J."/>
            <person name="Goldberg J."/>
            <person name="Griggs A."/>
            <person name="Gujja S."/>
            <person name="Hansen M."/>
            <person name="Howarth C."/>
            <person name="Imamovic A."/>
            <person name="Ireland A."/>
            <person name="Larimer J."/>
            <person name="McCowan C."/>
            <person name="Murphy C."/>
            <person name="Pearson M."/>
            <person name="Poon T.W."/>
            <person name="Priest M."/>
            <person name="Roberts A."/>
            <person name="Saif S."/>
            <person name="Shea T."/>
            <person name="Sisk P."/>
            <person name="Sykes S."/>
            <person name="Wortman J."/>
            <person name="Nusbaum C."/>
            <person name="Birren B."/>
        </authorList>
    </citation>
    <scope>NUCLEOTIDE SEQUENCE [LARGE SCALE GENOMIC DNA]</scope>
    <source>
        <strain evidence="12">ATCC 38817</strain>
    </source>
</reference>
<feature type="compositionally biased region" description="Acidic residues" evidence="9">
    <location>
        <begin position="722"/>
        <end position="734"/>
    </location>
</feature>
<feature type="domain" description="Pre-mRNA-splicing factor Syf1/CRNKL1-like C-terminal HAT-repeats" evidence="10">
    <location>
        <begin position="241"/>
        <end position="324"/>
    </location>
</feature>
<keyword evidence="3" id="KW-0507">mRNA processing</keyword>
<comment type="similarity">
    <text evidence="2">Belongs to the crooked-neck family.</text>
</comment>
<comment type="function">
    <text evidence="8">Involved in pre-mRNA splicing and cell cycle progression. Required for the spliceosome assembly and initiation of the DNA replication.</text>
</comment>
<dbReference type="PANTHER" id="PTHR11246:SF3">
    <property type="entry name" value="CROOKED NECK-LIKE PROTEIN 1"/>
    <property type="match status" value="1"/>
</dbReference>
<dbReference type="GO" id="GO:0000245">
    <property type="term" value="P:spliceosomal complex assembly"/>
    <property type="evidence" value="ECO:0007669"/>
    <property type="project" value="TreeGrafter"/>
</dbReference>
<dbReference type="OMA" id="CTAWIKF"/>
<dbReference type="GO" id="GO:0071014">
    <property type="term" value="C:post-mRNA release spliceosomal complex"/>
    <property type="evidence" value="ECO:0007669"/>
    <property type="project" value="TreeGrafter"/>
</dbReference>
<accession>A0A058Z1S9</accession>
<evidence type="ECO:0000256" key="2">
    <source>
        <dbReference type="ARBA" id="ARBA00008644"/>
    </source>
</evidence>